<reference evidence="3 4" key="1">
    <citation type="submission" date="2021-01" db="EMBL/GenBank/DDBJ databases">
        <title>Whole genome shotgun sequence of Plantactinospora endophytica NBRC 110450.</title>
        <authorList>
            <person name="Komaki H."/>
            <person name="Tamura T."/>
        </authorList>
    </citation>
    <scope>NUCLEOTIDE SEQUENCE [LARGE SCALE GENOMIC DNA]</scope>
    <source>
        <strain evidence="3 4">NBRC 110450</strain>
    </source>
</reference>
<sequence>MAFWRVRRQIRLEAGHVLGRSSAPGVHFVQYCETARTVTRPAHGRAEHGISCGHCGHVVSFTVLSVALTRRHRMIAYGIGVLLLGAVVLLYAVGIDAVIEADTPVWALLLTVAEIALIMLSVLLLAYAAVHEYGVRAPGLWPHGARHDGHLAMIDPDLGRKPSARNGRAISSVHRHPPDEQLTIPDAD</sequence>
<keyword evidence="4" id="KW-1185">Reference proteome</keyword>
<organism evidence="3 4">
    <name type="scientific">Plantactinospora endophytica</name>
    <dbReference type="NCBI Taxonomy" id="673535"/>
    <lineage>
        <taxon>Bacteria</taxon>
        <taxon>Bacillati</taxon>
        <taxon>Actinomycetota</taxon>
        <taxon>Actinomycetes</taxon>
        <taxon>Micromonosporales</taxon>
        <taxon>Micromonosporaceae</taxon>
        <taxon>Plantactinospora</taxon>
    </lineage>
</organism>
<dbReference type="RefSeq" id="WP_203864142.1">
    <property type="nucleotide sequence ID" value="NZ_BONW01000001.1"/>
</dbReference>
<evidence type="ECO:0008006" key="5">
    <source>
        <dbReference type="Google" id="ProtNLM"/>
    </source>
</evidence>
<evidence type="ECO:0000313" key="3">
    <source>
        <dbReference type="EMBL" id="GIG85487.1"/>
    </source>
</evidence>
<feature type="region of interest" description="Disordered" evidence="1">
    <location>
        <begin position="165"/>
        <end position="188"/>
    </location>
</feature>
<evidence type="ECO:0000256" key="2">
    <source>
        <dbReference type="SAM" id="Phobius"/>
    </source>
</evidence>
<keyword evidence="2" id="KW-1133">Transmembrane helix</keyword>
<protein>
    <recommendedName>
        <fullName evidence="5">DUF983 domain-containing protein</fullName>
    </recommendedName>
</protein>
<feature type="transmembrane region" description="Helical" evidence="2">
    <location>
        <begin position="105"/>
        <end position="130"/>
    </location>
</feature>
<evidence type="ECO:0000256" key="1">
    <source>
        <dbReference type="SAM" id="MobiDB-lite"/>
    </source>
</evidence>
<dbReference type="Proteomes" id="UP000646749">
    <property type="component" value="Unassembled WGS sequence"/>
</dbReference>
<evidence type="ECO:0000313" key="4">
    <source>
        <dbReference type="Proteomes" id="UP000646749"/>
    </source>
</evidence>
<gene>
    <name evidence="3" type="ORF">Pen02_04230</name>
</gene>
<name>A0ABQ4DTN6_9ACTN</name>
<keyword evidence="2" id="KW-0472">Membrane</keyword>
<proteinExistence type="predicted"/>
<keyword evidence="2" id="KW-0812">Transmembrane</keyword>
<accession>A0ABQ4DTN6</accession>
<feature type="transmembrane region" description="Helical" evidence="2">
    <location>
        <begin position="74"/>
        <end position="93"/>
    </location>
</feature>
<dbReference type="EMBL" id="BONW01000001">
    <property type="protein sequence ID" value="GIG85487.1"/>
    <property type="molecule type" value="Genomic_DNA"/>
</dbReference>
<comment type="caution">
    <text evidence="3">The sequence shown here is derived from an EMBL/GenBank/DDBJ whole genome shotgun (WGS) entry which is preliminary data.</text>
</comment>